<name>A0A212SDV1_RHOAC</name>
<feature type="compositionally biased region" description="Pro residues" evidence="1">
    <location>
        <begin position="97"/>
        <end position="107"/>
    </location>
</feature>
<proteinExistence type="predicted"/>
<sequence>MTKSRGIGRGGKRAGAGRKPATVTIVDVQEFRGTVADLKTTALETLAHIMKHSKRDICRVSAAKIILARAEQEAKDIGKKGAALAKAQERASEGKFAPPPPPGSKLN</sequence>
<gene>
    <name evidence="2" type="ORF">SAMN06265338_13020</name>
</gene>
<reference evidence="3" key="1">
    <citation type="submission" date="2017-06" db="EMBL/GenBank/DDBJ databases">
        <authorList>
            <person name="Varghese N."/>
            <person name="Submissions S."/>
        </authorList>
    </citation>
    <scope>NUCLEOTIDE SEQUENCE [LARGE SCALE GENOMIC DNA]</scope>
    <source>
        <strain evidence="3">DSM 137</strain>
    </source>
</reference>
<accession>A0A212SDV1</accession>
<dbReference type="Proteomes" id="UP000198418">
    <property type="component" value="Unassembled WGS sequence"/>
</dbReference>
<dbReference type="AlphaFoldDB" id="A0A212SDV1"/>
<evidence type="ECO:0000256" key="1">
    <source>
        <dbReference type="SAM" id="MobiDB-lite"/>
    </source>
</evidence>
<keyword evidence="3" id="KW-1185">Reference proteome</keyword>
<dbReference type="RefSeq" id="WP_088522568.1">
    <property type="nucleotide sequence ID" value="NZ_FYDG01000030.1"/>
</dbReference>
<protein>
    <submittedName>
        <fullName evidence="2">Uncharacterized protein</fullName>
    </submittedName>
</protein>
<organism evidence="2 3">
    <name type="scientific">Rhodoblastus acidophilus</name>
    <name type="common">Rhodopseudomonas acidophila</name>
    <dbReference type="NCBI Taxonomy" id="1074"/>
    <lineage>
        <taxon>Bacteria</taxon>
        <taxon>Pseudomonadati</taxon>
        <taxon>Pseudomonadota</taxon>
        <taxon>Alphaproteobacteria</taxon>
        <taxon>Hyphomicrobiales</taxon>
        <taxon>Rhodoblastaceae</taxon>
        <taxon>Rhodoblastus</taxon>
    </lineage>
</organism>
<evidence type="ECO:0000313" key="2">
    <source>
        <dbReference type="EMBL" id="SNB83828.1"/>
    </source>
</evidence>
<evidence type="ECO:0000313" key="3">
    <source>
        <dbReference type="Proteomes" id="UP000198418"/>
    </source>
</evidence>
<dbReference type="EMBL" id="FYDG01000030">
    <property type="protein sequence ID" value="SNB83828.1"/>
    <property type="molecule type" value="Genomic_DNA"/>
</dbReference>
<feature type="region of interest" description="Disordered" evidence="1">
    <location>
        <begin position="81"/>
        <end position="107"/>
    </location>
</feature>